<comment type="caution">
    <text evidence="1">The sequence shown here is derived from an EMBL/GenBank/DDBJ whole genome shotgun (WGS) entry which is preliminary data.</text>
</comment>
<reference evidence="1 2" key="1">
    <citation type="submission" date="2020-08" db="EMBL/GenBank/DDBJ databases">
        <title>Above-ground endophytic microbial communities from plants in different locations in the United States.</title>
        <authorList>
            <person name="Frank C."/>
        </authorList>
    </citation>
    <scope>NUCLEOTIDE SEQUENCE [LARGE SCALE GENOMIC DNA]</scope>
    <source>
        <strain evidence="1 2">WP4_2_2</strain>
    </source>
</reference>
<proteinExistence type="predicted"/>
<dbReference type="EMBL" id="JACHBW010000011">
    <property type="protein sequence ID" value="MBB6104177.1"/>
    <property type="molecule type" value="Genomic_DNA"/>
</dbReference>
<dbReference type="RefSeq" id="WP_183726188.1">
    <property type="nucleotide sequence ID" value="NZ_JACHBW010000011.1"/>
</dbReference>
<gene>
    <name evidence="1" type="ORF">F4827_004036</name>
</gene>
<dbReference type="Proteomes" id="UP000571554">
    <property type="component" value="Unassembled WGS sequence"/>
</dbReference>
<keyword evidence="2" id="KW-1185">Reference proteome</keyword>
<protein>
    <submittedName>
        <fullName evidence="1">Uncharacterized protein</fullName>
    </submittedName>
</protein>
<sequence length="48" mass="5676">MSGKETNKRRDGWRPVRAIVGLDARFVVDMIEARNLFQRDDRRVTVML</sequence>
<name>A0A7W9TZC7_9BURK</name>
<organism evidence="1 2">
    <name type="scientific">Paraburkholderia bannensis</name>
    <dbReference type="NCBI Taxonomy" id="765414"/>
    <lineage>
        <taxon>Bacteria</taxon>
        <taxon>Pseudomonadati</taxon>
        <taxon>Pseudomonadota</taxon>
        <taxon>Betaproteobacteria</taxon>
        <taxon>Burkholderiales</taxon>
        <taxon>Burkholderiaceae</taxon>
        <taxon>Paraburkholderia</taxon>
    </lineage>
</organism>
<evidence type="ECO:0000313" key="2">
    <source>
        <dbReference type="Proteomes" id="UP000571554"/>
    </source>
</evidence>
<dbReference type="AlphaFoldDB" id="A0A7W9TZC7"/>
<accession>A0A7W9TZC7</accession>
<evidence type="ECO:0000313" key="1">
    <source>
        <dbReference type="EMBL" id="MBB6104177.1"/>
    </source>
</evidence>